<evidence type="ECO:0000259" key="1">
    <source>
        <dbReference type="Pfam" id="PF00501"/>
    </source>
</evidence>
<comment type="caution">
    <text evidence="2">The sequence shown here is derived from an EMBL/GenBank/DDBJ whole genome shotgun (WGS) entry which is preliminary data.</text>
</comment>
<dbReference type="InterPro" id="IPR053158">
    <property type="entry name" value="CapK_Type1_Caps_Biosynth"/>
</dbReference>
<dbReference type="STRING" id="580166.AUP43_08500"/>
<proteinExistence type="predicted"/>
<dbReference type="EMBL" id="LPXN01000104">
    <property type="protein sequence ID" value="KZD08561.1"/>
    <property type="molecule type" value="Genomic_DNA"/>
</dbReference>
<keyword evidence="3" id="KW-1185">Reference proteome</keyword>
<sequence length="445" mass="49943">MFPSIPHPALAQILNVVDQFRQFERLSVAEQRQRQLINLRGLLRHAWRYSPFWQARLRAAGFQPEEGSDMSAFARLPILTRAELQENAETIRAHSPEMTAQTLSTARSSGSTGRPVAVERYKPTYRPLYQAMSLVENYWHGRDGSQPLAVVKDMPDGTQPHWGPLFQMLGKTGPSHIRNLLKHSPEDIAAWLQDLRPPYLLTTPAMAARLAELAGGELSLRQIITFGETVTPELRARAARAFGGARIVDRYSCEELGWIALQCPKHAHYHALSALLLVEIVDDAGRPCGPGIPGRVLLTGLHGFAMPLIRYDIGDVAEWGAPCDCGINLPVIGRLWGRQRSFLQRPDGSLYLAPLTGEYWRKVAPIREHRLVQYADGLIEAFVVPERPLTEEEHAALRAMLHRELHFAYDIIVTETGGIDWGAQWKRVDVIRLDRLRDAPPAAQS</sequence>
<protein>
    <recommendedName>
        <fullName evidence="1">AMP-dependent synthetase/ligase domain-containing protein</fullName>
    </recommendedName>
</protein>
<dbReference type="InterPro" id="IPR042099">
    <property type="entry name" value="ANL_N_sf"/>
</dbReference>
<evidence type="ECO:0000313" key="2">
    <source>
        <dbReference type="EMBL" id="KZD08561.1"/>
    </source>
</evidence>
<accession>A0A154W566</accession>
<evidence type="ECO:0000313" key="3">
    <source>
        <dbReference type="Proteomes" id="UP000076400"/>
    </source>
</evidence>
<dbReference type="Proteomes" id="UP000076400">
    <property type="component" value="Unassembled WGS sequence"/>
</dbReference>
<reference evidence="2 3" key="1">
    <citation type="submission" date="2015-12" db="EMBL/GenBank/DDBJ databases">
        <title>Genome sequence of Oceanibaculum pacificum MCCC 1A02656.</title>
        <authorList>
            <person name="Lu L."/>
            <person name="Lai Q."/>
            <person name="Shao Z."/>
            <person name="Qian P."/>
        </authorList>
    </citation>
    <scope>NUCLEOTIDE SEQUENCE [LARGE SCALE GENOMIC DNA]</scope>
    <source>
        <strain evidence="2 3">MCCC 1A02656</strain>
    </source>
</reference>
<feature type="domain" description="AMP-dependent synthetase/ligase" evidence="1">
    <location>
        <begin position="108"/>
        <end position="300"/>
    </location>
</feature>
<dbReference type="AlphaFoldDB" id="A0A154W566"/>
<dbReference type="OrthoDB" id="580775at2"/>
<dbReference type="PANTHER" id="PTHR36932">
    <property type="entry name" value="CAPSULAR POLYSACCHARIDE BIOSYNTHESIS PROTEIN"/>
    <property type="match status" value="1"/>
</dbReference>
<dbReference type="InterPro" id="IPR000873">
    <property type="entry name" value="AMP-dep_synth/lig_dom"/>
</dbReference>
<dbReference type="Gene3D" id="3.40.50.12780">
    <property type="entry name" value="N-terminal domain of ligase-like"/>
    <property type="match status" value="1"/>
</dbReference>
<gene>
    <name evidence="2" type="ORF">AUP43_08500</name>
</gene>
<dbReference type="RefSeq" id="WP_067555548.1">
    <property type="nucleotide sequence ID" value="NZ_LPXN01000104.1"/>
</dbReference>
<dbReference type="PANTHER" id="PTHR36932:SF1">
    <property type="entry name" value="CAPSULAR POLYSACCHARIDE BIOSYNTHESIS PROTEIN"/>
    <property type="match status" value="1"/>
</dbReference>
<dbReference type="Pfam" id="PF00501">
    <property type="entry name" value="AMP-binding"/>
    <property type="match status" value="1"/>
</dbReference>
<name>A0A154W566_9PROT</name>
<organism evidence="2 3">
    <name type="scientific">Oceanibaculum pacificum</name>
    <dbReference type="NCBI Taxonomy" id="580166"/>
    <lineage>
        <taxon>Bacteria</taxon>
        <taxon>Pseudomonadati</taxon>
        <taxon>Pseudomonadota</taxon>
        <taxon>Alphaproteobacteria</taxon>
        <taxon>Rhodospirillales</taxon>
        <taxon>Oceanibaculaceae</taxon>
        <taxon>Oceanibaculum</taxon>
    </lineage>
</organism>
<dbReference type="SUPFAM" id="SSF56801">
    <property type="entry name" value="Acetyl-CoA synthetase-like"/>
    <property type="match status" value="1"/>
</dbReference>